<dbReference type="AlphaFoldDB" id="A0A068SBY5"/>
<gene>
    <name evidence="1" type="ORF">LCOR_09610.1</name>
</gene>
<reference evidence="1" key="1">
    <citation type="submission" date="2013-08" db="EMBL/GenBank/DDBJ databases">
        <title>Gene expansion shapes genome architecture in the human pathogen Lichtheimia corymbifera: an evolutionary genomics analysis in the ancient terrestrial Mucorales (Mucoromycotina).</title>
        <authorList>
            <person name="Schwartze V.U."/>
            <person name="Winter S."/>
            <person name="Shelest E."/>
            <person name="Marcet-Houben M."/>
            <person name="Horn F."/>
            <person name="Wehner S."/>
            <person name="Hoffmann K."/>
            <person name="Riege K."/>
            <person name="Sammeth M."/>
            <person name="Nowrousian M."/>
            <person name="Valiante V."/>
            <person name="Linde J."/>
            <person name="Jacobsen I.D."/>
            <person name="Marz M."/>
            <person name="Brakhage A.A."/>
            <person name="Gabaldon T."/>
            <person name="Bocker S."/>
            <person name="Voigt K."/>
        </authorList>
    </citation>
    <scope>NUCLEOTIDE SEQUENCE [LARGE SCALE GENOMIC DNA]</scope>
    <source>
        <strain evidence="1">FSU 9682</strain>
    </source>
</reference>
<comment type="caution">
    <text evidence="1">The sequence shown here is derived from an EMBL/GenBank/DDBJ whole genome shotgun (WGS) entry which is preliminary data.</text>
</comment>
<evidence type="ECO:0000313" key="1">
    <source>
        <dbReference type="EMBL" id="CDH58761.1"/>
    </source>
</evidence>
<accession>A0A068SBY5</accession>
<dbReference type="VEuPathDB" id="FungiDB:LCOR_09610.1"/>
<dbReference type="EMBL" id="CBTN010000060">
    <property type="protein sequence ID" value="CDH58761.1"/>
    <property type="molecule type" value="Genomic_DNA"/>
</dbReference>
<protein>
    <submittedName>
        <fullName evidence="1">Uncharacterized protein</fullName>
    </submittedName>
</protein>
<proteinExistence type="predicted"/>
<dbReference type="OrthoDB" id="2412974at2759"/>
<dbReference type="Proteomes" id="UP000027586">
    <property type="component" value="Unassembled WGS sequence"/>
</dbReference>
<name>A0A068SBY5_9FUNG</name>
<keyword evidence="2" id="KW-1185">Reference proteome</keyword>
<sequence>MQISVLELWLIVAFMASLFLTGLCWCFCCGTCVGQNLLRHSGDIRTDYGNVGRTQYWNNLHDIFDMLLSKLCGGVTFRSMASGTTCCVAWKRT</sequence>
<organism evidence="1 2">
    <name type="scientific">Lichtheimia corymbifera JMRC:FSU:9682</name>
    <dbReference type="NCBI Taxonomy" id="1263082"/>
    <lineage>
        <taxon>Eukaryota</taxon>
        <taxon>Fungi</taxon>
        <taxon>Fungi incertae sedis</taxon>
        <taxon>Mucoromycota</taxon>
        <taxon>Mucoromycotina</taxon>
        <taxon>Mucoromycetes</taxon>
        <taxon>Mucorales</taxon>
        <taxon>Lichtheimiaceae</taxon>
        <taxon>Lichtheimia</taxon>
    </lineage>
</organism>
<evidence type="ECO:0000313" key="2">
    <source>
        <dbReference type="Proteomes" id="UP000027586"/>
    </source>
</evidence>